<accession>A0A0S2LJ94</accession>
<name>A0A0S2LJ94_CRYD1</name>
<protein>
    <submittedName>
        <fullName evidence="1">Uncharacterized protein</fullName>
    </submittedName>
</protein>
<dbReference type="GeneID" id="36393087"/>
<dbReference type="VEuPathDB" id="FungiDB:CNJ03175"/>
<reference evidence="1 2" key="1">
    <citation type="journal article" date="2005" name="Science">
        <title>The genome of the basidiomycetous yeast and human pathogen Cryptococcus neoformans.</title>
        <authorList>
            <person name="Loftus B.J."/>
            <person name="Fung E."/>
            <person name="Roncaglia P."/>
            <person name="Rowley D."/>
            <person name="Amedeo P."/>
            <person name="Bruno D."/>
            <person name="Vamathevan J."/>
            <person name="Miranda M."/>
            <person name="Anderson I.J."/>
            <person name="Fraser J.A."/>
            <person name="Allen J.E."/>
            <person name="Bosdet I.E."/>
            <person name="Brent M.R."/>
            <person name="Chiu R."/>
            <person name="Doering T.L."/>
            <person name="Donlin M.J."/>
            <person name="D'Souza C.A."/>
            <person name="Fox D.S."/>
            <person name="Grinberg V."/>
            <person name="Fu J."/>
            <person name="Fukushima M."/>
            <person name="Haas B.J."/>
            <person name="Huang J.C."/>
            <person name="Janbon G."/>
            <person name="Jones S.J."/>
            <person name="Koo H.L."/>
            <person name="Krzywinski M.I."/>
            <person name="Kwon-Chung J.K."/>
            <person name="Lengeler K.B."/>
            <person name="Maiti R."/>
            <person name="Marra M.A."/>
            <person name="Marra R.E."/>
            <person name="Mathewson C.A."/>
            <person name="Mitchell T.G."/>
            <person name="Pertea M."/>
            <person name="Riggs F.R."/>
            <person name="Salzberg S.L."/>
            <person name="Schein J.E."/>
            <person name="Shvartsbeyn A."/>
            <person name="Shin H."/>
            <person name="Shumway M."/>
            <person name="Specht C.A."/>
            <person name="Suh B.B."/>
            <person name="Tenney A."/>
            <person name="Utterback T.R."/>
            <person name="Wickes B.L."/>
            <person name="Wortman J.R."/>
            <person name="Wye N.H."/>
            <person name="Kronstad J.W."/>
            <person name="Lodge J.K."/>
            <person name="Heitman J."/>
            <person name="Davis R.W."/>
            <person name="Fraser C.M."/>
            <person name="Hyman R.W."/>
        </authorList>
    </citation>
    <scope>NUCLEOTIDE SEQUENCE [LARGE SCALE GENOMIC DNA]</scope>
    <source>
        <strain evidence="2">JEC21 / ATCC MYA-565</strain>
    </source>
</reference>
<organism evidence="1 2">
    <name type="scientific">Cryptococcus deneoformans (strain JEC21 / ATCC MYA-565)</name>
    <name type="common">Cryptococcus neoformans var. neoformans serotype D</name>
    <dbReference type="NCBI Taxonomy" id="214684"/>
    <lineage>
        <taxon>Eukaryota</taxon>
        <taxon>Fungi</taxon>
        <taxon>Dikarya</taxon>
        <taxon>Basidiomycota</taxon>
        <taxon>Agaricomycotina</taxon>
        <taxon>Tremellomycetes</taxon>
        <taxon>Tremellales</taxon>
        <taxon>Cryptococcaceae</taxon>
        <taxon>Cryptococcus</taxon>
        <taxon>Cryptococcus neoformans species complex</taxon>
    </lineage>
</organism>
<gene>
    <name evidence="1" type="ordered locus">CNJ03175</name>
</gene>
<evidence type="ECO:0000313" key="1">
    <source>
        <dbReference type="EMBL" id="ALO60932.1"/>
    </source>
</evidence>
<keyword evidence="2" id="KW-1185">Reference proteome</keyword>
<dbReference type="AlphaFoldDB" id="A0A0S2LJ94"/>
<dbReference type="InParanoid" id="A0A0S2LJ94"/>
<dbReference type="EMBL" id="AE017350">
    <property type="protein sequence ID" value="ALO60932.1"/>
    <property type="molecule type" value="Genomic_DNA"/>
</dbReference>
<dbReference type="RefSeq" id="XP_024514470.1">
    <property type="nucleotide sequence ID" value="XM_024658792.1"/>
</dbReference>
<proteinExistence type="predicted"/>
<dbReference type="KEGG" id="cne:CNJ03175"/>
<dbReference type="PaxDb" id="214684-A0A0S2LJ94"/>
<sequence>MKPPLPHCKCCWFGVGEIPGEGEEEGEQKEEEVNGNFRQKRHHQHCFWHILSRRRRMVWGRMAFLPSCDAKCGTGCFWELIGHGQSSGIT</sequence>
<dbReference type="Proteomes" id="UP000002149">
    <property type="component" value="Chromosome 10"/>
</dbReference>
<evidence type="ECO:0000313" key="2">
    <source>
        <dbReference type="Proteomes" id="UP000002149"/>
    </source>
</evidence>